<protein>
    <submittedName>
        <fullName evidence="1">Uncharacterized protein</fullName>
    </submittedName>
</protein>
<evidence type="ECO:0000313" key="1">
    <source>
        <dbReference type="EMBL" id="KAH6938839.1"/>
    </source>
</evidence>
<dbReference type="Proteomes" id="UP000821845">
    <property type="component" value="Chromosome 2"/>
</dbReference>
<accession>A0ACB7SYI5</accession>
<organism evidence="1 2">
    <name type="scientific">Hyalomma asiaticum</name>
    <name type="common">Tick</name>
    <dbReference type="NCBI Taxonomy" id="266040"/>
    <lineage>
        <taxon>Eukaryota</taxon>
        <taxon>Metazoa</taxon>
        <taxon>Ecdysozoa</taxon>
        <taxon>Arthropoda</taxon>
        <taxon>Chelicerata</taxon>
        <taxon>Arachnida</taxon>
        <taxon>Acari</taxon>
        <taxon>Parasitiformes</taxon>
        <taxon>Ixodida</taxon>
        <taxon>Ixodoidea</taxon>
        <taxon>Ixodidae</taxon>
        <taxon>Hyalomminae</taxon>
        <taxon>Hyalomma</taxon>
    </lineage>
</organism>
<gene>
    <name evidence="1" type="ORF">HPB50_013477</name>
</gene>
<sequence>MRKIHVRPHTTKTARREEIFREIRVALNFSGFLWENKTRLMLCLNVLVMTSLTAAHAYLFKCAIDYETLDFVLYGTRIVAASATCFATAVSNERHRQVIKALNEEANSVLPQRRLTRIRMMSRILTAVSLTTVLGFFTPPTYITFFTNDRTKAPLFKRCVIYTEDLLFVVAIWYQLCFLPSLFVMVSYTIRELLSAQNGSLPRIFSRPESTTISSPVPPLCHQLRAARVRRNQIHNIFRECRSLYAPFLFFWYGMTFLGFCAELSAFTRQADSWVQRYYKILSCVHSWLTFWGVSLAANFVHVEARKTWAVLQEASLRLPPAERAADPTGELAMLKDDVKEIPMAFTIAGFYKLTLKAAFSVFSCMLTYAFVWYQIGPANHTDRT</sequence>
<proteinExistence type="predicted"/>
<dbReference type="EMBL" id="CM023482">
    <property type="protein sequence ID" value="KAH6938839.1"/>
    <property type="molecule type" value="Genomic_DNA"/>
</dbReference>
<evidence type="ECO:0000313" key="2">
    <source>
        <dbReference type="Proteomes" id="UP000821845"/>
    </source>
</evidence>
<reference evidence="1" key="1">
    <citation type="submission" date="2020-05" db="EMBL/GenBank/DDBJ databases">
        <title>Large-scale comparative analyses of tick genomes elucidate their genetic diversity and vector capacities.</title>
        <authorList>
            <person name="Jia N."/>
            <person name="Wang J."/>
            <person name="Shi W."/>
            <person name="Du L."/>
            <person name="Sun Y."/>
            <person name="Zhan W."/>
            <person name="Jiang J."/>
            <person name="Wang Q."/>
            <person name="Zhang B."/>
            <person name="Ji P."/>
            <person name="Sakyi L.B."/>
            <person name="Cui X."/>
            <person name="Yuan T."/>
            <person name="Jiang B."/>
            <person name="Yang W."/>
            <person name="Lam T.T.-Y."/>
            <person name="Chang Q."/>
            <person name="Ding S."/>
            <person name="Wang X."/>
            <person name="Zhu J."/>
            <person name="Ruan X."/>
            <person name="Zhao L."/>
            <person name="Wei J."/>
            <person name="Que T."/>
            <person name="Du C."/>
            <person name="Cheng J."/>
            <person name="Dai P."/>
            <person name="Han X."/>
            <person name="Huang E."/>
            <person name="Gao Y."/>
            <person name="Liu J."/>
            <person name="Shao H."/>
            <person name="Ye R."/>
            <person name="Li L."/>
            <person name="Wei W."/>
            <person name="Wang X."/>
            <person name="Wang C."/>
            <person name="Yang T."/>
            <person name="Huo Q."/>
            <person name="Li W."/>
            <person name="Guo W."/>
            <person name="Chen H."/>
            <person name="Zhou L."/>
            <person name="Ni X."/>
            <person name="Tian J."/>
            <person name="Zhou Y."/>
            <person name="Sheng Y."/>
            <person name="Liu T."/>
            <person name="Pan Y."/>
            <person name="Xia L."/>
            <person name="Li J."/>
            <person name="Zhao F."/>
            <person name="Cao W."/>
        </authorList>
    </citation>
    <scope>NUCLEOTIDE SEQUENCE</scope>
    <source>
        <strain evidence="1">Hyas-2018</strain>
    </source>
</reference>
<keyword evidence="2" id="KW-1185">Reference proteome</keyword>
<comment type="caution">
    <text evidence="1">The sequence shown here is derived from an EMBL/GenBank/DDBJ whole genome shotgun (WGS) entry which is preliminary data.</text>
</comment>
<name>A0ACB7SYI5_HYAAI</name>